<comment type="caution">
    <text evidence="1">The sequence shown here is derived from an EMBL/GenBank/DDBJ whole genome shotgun (WGS) entry which is preliminary data.</text>
</comment>
<organism evidence="1 2">
    <name type="scientific">Bacillus rhizoplanae</name>
    <dbReference type="NCBI Taxonomy" id="2880966"/>
    <lineage>
        <taxon>Bacteria</taxon>
        <taxon>Bacillati</taxon>
        <taxon>Bacillota</taxon>
        <taxon>Bacilli</taxon>
        <taxon>Bacillales</taxon>
        <taxon>Bacillaceae</taxon>
        <taxon>Bacillus</taxon>
    </lineage>
</organism>
<protein>
    <recommendedName>
        <fullName evidence="3">DUF4935 domain-containing protein</fullName>
    </recommendedName>
</protein>
<evidence type="ECO:0000313" key="2">
    <source>
        <dbReference type="Proteomes" id="UP000789423"/>
    </source>
</evidence>
<sequence>MTSSELKSFIQQQTHFITDLEEIMDSILEKGHVFLYDTSTISSHEKAFYQHKAMLFLEHVKDIPILITDVIAKEMRLTEDLEMRYLAYLSKFDTVLYVEERELYELLKVEYAAAQAKQKFLIASEKAFSCIQPLRESIRKARNTFQIAEKIVFDDYEAFFVNCNHKNHGEMSLLWTACILNQILSKQTITFVGIDQDLYTYVEQCYFRTGNKKSGTNNFHVIYIISNEVLLQSYYVQQGDVDTLAILVRIYRNEERKVIYHDRKSGILHLIRQTEKIANTGFIEKVISNRIQVIY</sequence>
<dbReference type="EMBL" id="CAKJTI010000055">
    <property type="protein sequence ID" value="CAG9615095.1"/>
    <property type="molecule type" value="Genomic_DNA"/>
</dbReference>
<name>A0ABM8YH81_9BACI</name>
<reference evidence="1 2" key="1">
    <citation type="submission" date="2021-10" db="EMBL/GenBank/DDBJ databases">
        <authorList>
            <person name="Criscuolo A."/>
        </authorList>
    </citation>
    <scope>NUCLEOTIDE SEQUENCE [LARGE SCALE GENOMIC DNA]</scope>
    <source>
        <strain evidence="2">CIP 111899</strain>
    </source>
</reference>
<evidence type="ECO:0008006" key="3">
    <source>
        <dbReference type="Google" id="ProtNLM"/>
    </source>
</evidence>
<evidence type="ECO:0000313" key="1">
    <source>
        <dbReference type="EMBL" id="CAG9615095.1"/>
    </source>
</evidence>
<keyword evidence="2" id="KW-1185">Reference proteome</keyword>
<accession>A0ABM8YH81</accession>
<gene>
    <name evidence="1" type="ORF">BACCIP111899_04331</name>
</gene>
<proteinExistence type="predicted"/>
<dbReference type="RefSeq" id="WP_230577008.1">
    <property type="nucleotide sequence ID" value="NZ_CAKJTI010000055.1"/>
</dbReference>
<dbReference type="Proteomes" id="UP000789423">
    <property type="component" value="Unassembled WGS sequence"/>
</dbReference>